<comment type="similarity">
    <text evidence="8">Belongs to the IRC22 family.</text>
</comment>
<evidence type="ECO:0000256" key="7">
    <source>
        <dbReference type="ARBA" id="ARBA00037565"/>
    </source>
</evidence>
<evidence type="ECO:0000256" key="1">
    <source>
        <dbReference type="ARBA" id="ARBA00004115"/>
    </source>
</evidence>
<protein>
    <recommendedName>
        <fullName evidence="9">Increased recombination centers protein 22</fullName>
    </recommendedName>
</protein>
<dbReference type="Proteomes" id="UP000190831">
    <property type="component" value="Chromosome G"/>
</dbReference>
<evidence type="ECO:0000256" key="6">
    <source>
        <dbReference type="ARBA" id="ARBA00023136"/>
    </source>
</evidence>
<evidence type="ECO:0000313" key="12">
    <source>
        <dbReference type="EMBL" id="SCW03470.1"/>
    </source>
</evidence>
<evidence type="ECO:0000313" key="13">
    <source>
        <dbReference type="Proteomes" id="UP000190831"/>
    </source>
</evidence>
<evidence type="ECO:0000256" key="4">
    <source>
        <dbReference type="ARBA" id="ARBA00022824"/>
    </source>
</evidence>
<evidence type="ECO:0000256" key="5">
    <source>
        <dbReference type="ARBA" id="ARBA00022989"/>
    </source>
</evidence>
<dbReference type="InterPro" id="IPR005595">
    <property type="entry name" value="TRAP_alpha"/>
</dbReference>
<comment type="subcellular location">
    <subcellularLocation>
        <location evidence="1">Endoplasmic reticulum membrane</location>
        <topology evidence="1">Single-pass type I membrane protein</topology>
    </subcellularLocation>
</comment>
<keyword evidence="6 10" id="KW-0472">Membrane</keyword>
<dbReference type="OrthoDB" id="1926781at2759"/>
<keyword evidence="4" id="KW-0256">Endoplasmic reticulum</keyword>
<evidence type="ECO:0000256" key="9">
    <source>
        <dbReference type="ARBA" id="ARBA00040085"/>
    </source>
</evidence>
<keyword evidence="5 10" id="KW-1133">Transmembrane helix</keyword>
<evidence type="ECO:0000256" key="11">
    <source>
        <dbReference type="SAM" id="SignalP"/>
    </source>
</evidence>
<proteinExistence type="inferred from homology"/>
<dbReference type="Gene3D" id="2.70.50.60">
    <property type="entry name" value="abc- transporter (atp binding component) like domain"/>
    <property type="match status" value="1"/>
</dbReference>
<keyword evidence="2 10" id="KW-0812">Transmembrane</keyword>
<evidence type="ECO:0000256" key="3">
    <source>
        <dbReference type="ARBA" id="ARBA00022729"/>
    </source>
</evidence>
<dbReference type="Pfam" id="PF03896">
    <property type="entry name" value="TRAP_alpha"/>
    <property type="match status" value="1"/>
</dbReference>
<evidence type="ECO:0000256" key="10">
    <source>
        <dbReference type="SAM" id="Phobius"/>
    </source>
</evidence>
<dbReference type="GO" id="GO:0005789">
    <property type="term" value="C:endoplasmic reticulum membrane"/>
    <property type="evidence" value="ECO:0007669"/>
    <property type="project" value="UniProtKB-SubCell"/>
</dbReference>
<gene>
    <name evidence="12" type="ORF">LAFE_0G11144G</name>
</gene>
<sequence length="217" mass="24126">MRVSSLALLTVLGIALSTEDIAGNDAPIERKQAQFSITYDVLESTHNGLETFMEFDNGDNITLSYNFTNKEDTDVSVIALGGSVFDLKDNEIAANITATQIGPFSVDVNDTINFQQRINLILNEGDYFLSPHVYVSKYNETMKVVSSPSLLRMLPPAMSFFHPKFLFVQLTLLVIIAVITRIFLGYNTKTRRSGKPAVTNKVAMDSWLPANHQKANK</sequence>
<feature type="transmembrane region" description="Helical" evidence="10">
    <location>
        <begin position="165"/>
        <end position="184"/>
    </location>
</feature>
<evidence type="ECO:0000256" key="8">
    <source>
        <dbReference type="ARBA" id="ARBA00038311"/>
    </source>
</evidence>
<reference evidence="12 13" key="1">
    <citation type="submission" date="2016-03" db="EMBL/GenBank/DDBJ databases">
        <authorList>
            <person name="Devillers H."/>
        </authorList>
    </citation>
    <scope>NUCLEOTIDE SEQUENCE [LARGE SCALE GENOMIC DNA]</scope>
    <source>
        <strain evidence="12">CBS 6772</strain>
    </source>
</reference>
<name>A0A1G4MHT0_LACFM</name>
<feature type="chain" id="PRO_5009237378" description="Increased recombination centers protein 22" evidence="11">
    <location>
        <begin position="18"/>
        <end position="217"/>
    </location>
</feature>
<keyword evidence="13" id="KW-1185">Reference proteome</keyword>
<dbReference type="AlphaFoldDB" id="A0A1G4MHT0"/>
<comment type="function">
    <text evidence="7">Is probably involved in a pathway contributing to genomic integrity.</text>
</comment>
<keyword evidence="3 11" id="KW-0732">Signal</keyword>
<accession>A0A1G4MHT0</accession>
<organism evidence="12 13">
    <name type="scientific">Lachancea fermentati</name>
    <name type="common">Zygosaccharomyces fermentati</name>
    <dbReference type="NCBI Taxonomy" id="4955"/>
    <lineage>
        <taxon>Eukaryota</taxon>
        <taxon>Fungi</taxon>
        <taxon>Dikarya</taxon>
        <taxon>Ascomycota</taxon>
        <taxon>Saccharomycotina</taxon>
        <taxon>Saccharomycetes</taxon>
        <taxon>Saccharomycetales</taxon>
        <taxon>Saccharomycetaceae</taxon>
        <taxon>Lachancea</taxon>
    </lineage>
</organism>
<feature type="signal peptide" evidence="11">
    <location>
        <begin position="1"/>
        <end position="17"/>
    </location>
</feature>
<dbReference type="EMBL" id="LT598486">
    <property type="protein sequence ID" value="SCW03470.1"/>
    <property type="molecule type" value="Genomic_DNA"/>
</dbReference>
<dbReference type="OMA" id="WLPETYK"/>
<evidence type="ECO:0000256" key="2">
    <source>
        <dbReference type="ARBA" id="ARBA00022692"/>
    </source>
</evidence>